<evidence type="ECO:0000313" key="18">
    <source>
        <dbReference type="Proteomes" id="UP001157134"/>
    </source>
</evidence>
<proteinExistence type="inferred from homology"/>
<sequence length="694" mass="77393">MWQRNTLFKLSALSLTFIQSFYVYGENQPTPDAIDIERIVVTSSMEQLNNSYIAYDQAKTSDLSDWLTSIPGANVNKNGPIVGIAQYRGLYGDRVSVKVDGQPIIGAGPNAMDTPLSYAANITSDSLTLYRGIAPVSAGIETLGGAIDVNTQSVELNDSKKWTANGSVNAAYANNSDANKVSTFTNIANQAFGALVYVDFHQGDDIETASGETITPTKYNKTQAGLETKWQQSEESILGLTYDYTDTQDSGTPALPMDITYIFTHRVGLTGSHYFTSSQLNWSLGYTDADHEMDNFNNRPNNNMNGFRTNNADSENYSYNIHWQNDNWLVGADGIYADHNATITNPNNTMFEVKNFNDVEEAKHSLFVQYHNQATEHGVNFGARIKHISADAGDVSHHMAMMNPAVGDLVNDFNNSDRSQSSIDIDLTFEYKNQLTPHTLLSFAAARKERAPSYQERYLWIPMEATGGLADGNTYLGDVNLSSETAYQTNLGLTYQTKTWQVLADMHYQYIDDYIQGVPSQNMQAIMIANMMMNNDTVLQYDNVEASLYGAETLIIYHLSSAWQTSLQASYVRGKREDISDNLYRVAPLTAAWAISYQQESYLAEIKLHAVAEQDKVSNTNKEQTTPGYGYLDLQFAYTPTSQITLKAGISNLLDKDYQNHLSGYNRVNHSEIDVMERFPSAGRDIWLAVDYDF</sequence>
<evidence type="ECO:0000259" key="16">
    <source>
        <dbReference type="Pfam" id="PF07715"/>
    </source>
</evidence>
<dbReference type="PROSITE" id="PS52016">
    <property type="entry name" value="TONB_DEPENDENT_REC_3"/>
    <property type="match status" value="1"/>
</dbReference>
<dbReference type="Pfam" id="PF07715">
    <property type="entry name" value="Plug"/>
    <property type="match status" value="1"/>
</dbReference>
<reference evidence="17 18" key="1">
    <citation type="submission" date="2023-03" db="EMBL/GenBank/DDBJ databases">
        <title>Thalassotalea loyana LMG 22536T draft genome sequence.</title>
        <authorList>
            <person name="Sawabe T."/>
        </authorList>
    </citation>
    <scope>NUCLEOTIDE SEQUENCE [LARGE SCALE GENOMIC DNA]</scope>
    <source>
        <strain evidence="17 18">LMG 22536</strain>
    </source>
</reference>
<dbReference type="PROSITE" id="PS01156">
    <property type="entry name" value="TONB_DEPENDENT_REC_2"/>
    <property type="match status" value="1"/>
</dbReference>
<feature type="signal peptide" evidence="14">
    <location>
        <begin position="1"/>
        <end position="25"/>
    </location>
</feature>
<keyword evidence="3 11" id="KW-0813">Transport</keyword>
<evidence type="ECO:0000256" key="2">
    <source>
        <dbReference type="ARBA" id="ARBA00008143"/>
    </source>
</evidence>
<keyword evidence="5 11" id="KW-0812">Transmembrane</keyword>
<dbReference type="InterPro" id="IPR037066">
    <property type="entry name" value="Plug_dom_sf"/>
</dbReference>
<organism evidence="17 18">
    <name type="scientific">Thalassotalea loyana</name>
    <dbReference type="NCBI Taxonomy" id="280483"/>
    <lineage>
        <taxon>Bacteria</taxon>
        <taxon>Pseudomonadati</taxon>
        <taxon>Pseudomonadota</taxon>
        <taxon>Gammaproteobacteria</taxon>
        <taxon>Alteromonadales</taxon>
        <taxon>Colwelliaceae</taxon>
        <taxon>Thalassotalea</taxon>
    </lineage>
</organism>
<dbReference type="Gene3D" id="2.170.130.10">
    <property type="entry name" value="TonB-dependent receptor, plug domain"/>
    <property type="match status" value="1"/>
</dbReference>
<keyword evidence="8 11" id="KW-0472">Membrane</keyword>
<evidence type="ECO:0000256" key="12">
    <source>
        <dbReference type="PROSITE-ProRule" id="PRU10144"/>
    </source>
</evidence>
<feature type="domain" description="TonB-dependent receptor plug" evidence="16">
    <location>
        <begin position="56"/>
        <end position="146"/>
    </location>
</feature>
<comment type="similarity">
    <text evidence="2">Belongs to the TonB-dependent receptor family. Hemoglobin/haptoglobin binding protein subfamily.</text>
</comment>
<evidence type="ECO:0000256" key="5">
    <source>
        <dbReference type="ARBA" id="ARBA00022692"/>
    </source>
</evidence>
<evidence type="ECO:0000256" key="7">
    <source>
        <dbReference type="ARBA" id="ARBA00023077"/>
    </source>
</evidence>
<evidence type="ECO:0000256" key="10">
    <source>
        <dbReference type="ARBA" id="ARBA00023237"/>
    </source>
</evidence>
<dbReference type="PANTHER" id="PTHR30069:SF29">
    <property type="entry name" value="HEMOGLOBIN AND HEMOGLOBIN-HAPTOGLOBIN-BINDING PROTEIN 1-RELATED"/>
    <property type="match status" value="1"/>
</dbReference>
<dbReference type="InterPro" id="IPR039426">
    <property type="entry name" value="TonB-dep_rcpt-like"/>
</dbReference>
<dbReference type="InterPro" id="IPR012910">
    <property type="entry name" value="Plug_dom"/>
</dbReference>
<feature type="domain" description="TonB-dependent receptor-like beta-barrel" evidence="15">
    <location>
        <begin position="255"/>
        <end position="653"/>
    </location>
</feature>
<evidence type="ECO:0000256" key="1">
    <source>
        <dbReference type="ARBA" id="ARBA00004571"/>
    </source>
</evidence>
<evidence type="ECO:0000259" key="15">
    <source>
        <dbReference type="Pfam" id="PF00593"/>
    </source>
</evidence>
<evidence type="ECO:0000256" key="9">
    <source>
        <dbReference type="ARBA" id="ARBA00023170"/>
    </source>
</evidence>
<dbReference type="Pfam" id="PF00593">
    <property type="entry name" value="TonB_dep_Rec_b-barrel"/>
    <property type="match status" value="1"/>
</dbReference>
<dbReference type="Gene3D" id="2.40.170.20">
    <property type="entry name" value="TonB-dependent receptor, beta-barrel domain"/>
    <property type="match status" value="1"/>
</dbReference>
<feature type="chain" id="PRO_5045237993" evidence="14">
    <location>
        <begin position="26"/>
        <end position="694"/>
    </location>
</feature>
<keyword evidence="10 11" id="KW-0998">Cell outer membrane</keyword>
<evidence type="ECO:0000256" key="3">
    <source>
        <dbReference type="ARBA" id="ARBA00022448"/>
    </source>
</evidence>
<evidence type="ECO:0000256" key="11">
    <source>
        <dbReference type="PROSITE-ProRule" id="PRU01360"/>
    </source>
</evidence>
<keyword evidence="4 11" id="KW-1134">Transmembrane beta strand</keyword>
<comment type="subcellular location">
    <subcellularLocation>
        <location evidence="1 11">Cell outer membrane</location>
        <topology evidence="1 11">Multi-pass membrane protein</topology>
    </subcellularLocation>
</comment>
<keyword evidence="9 17" id="KW-0675">Receptor</keyword>
<keyword evidence="6 14" id="KW-0732">Signal</keyword>
<gene>
    <name evidence="17" type="ORF">tloyanaT_11140</name>
</gene>
<dbReference type="EMBL" id="BSSV01000002">
    <property type="protein sequence ID" value="GLX84862.1"/>
    <property type="molecule type" value="Genomic_DNA"/>
</dbReference>
<evidence type="ECO:0000256" key="6">
    <source>
        <dbReference type="ARBA" id="ARBA00022729"/>
    </source>
</evidence>
<comment type="caution">
    <text evidence="17">The sequence shown here is derived from an EMBL/GenBank/DDBJ whole genome shotgun (WGS) entry which is preliminary data.</text>
</comment>
<feature type="short sequence motif" description="TonB C-terminal box" evidence="12">
    <location>
        <begin position="677"/>
        <end position="694"/>
    </location>
</feature>
<dbReference type="InterPro" id="IPR000531">
    <property type="entry name" value="Beta-barrel_TonB"/>
</dbReference>
<dbReference type="InterPro" id="IPR036942">
    <property type="entry name" value="Beta-barrel_TonB_sf"/>
</dbReference>
<evidence type="ECO:0000256" key="4">
    <source>
        <dbReference type="ARBA" id="ARBA00022452"/>
    </source>
</evidence>
<keyword evidence="7 13" id="KW-0798">TonB box</keyword>
<protein>
    <submittedName>
        <fullName evidence="17">Catecholate siderophore receptor CirA</fullName>
    </submittedName>
</protein>
<dbReference type="SUPFAM" id="SSF56935">
    <property type="entry name" value="Porins"/>
    <property type="match status" value="1"/>
</dbReference>
<accession>A0ABQ6HB78</accession>
<keyword evidence="18" id="KW-1185">Reference proteome</keyword>
<dbReference type="PANTHER" id="PTHR30069">
    <property type="entry name" value="TONB-DEPENDENT OUTER MEMBRANE RECEPTOR"/>
    <property type="match status" value="1"/>
</dbReference>
<name>A0ABQ6HB78_9GAMM</name>
<evidence type="ECO:0000256" key="13">
    <source>
        <dbReference type="RuleBase" id="RU003357"/>
    </source>
</evidence>
<dbReference type="InterPro" id="IPR010917">
    <property type="entry name" value="TonB_rcpt_CS"/>
</dbReference>
<dbReference type="Proteomes" id="UP001157134">
    <property type="component" value="Unassembled WGS sequence"/>
</dbReference>
<evidence type="ECO:0000313" key="17">
    <source>
        <dbReference type="EMBL" id="GLX84862.1"/>
    </source>
</evidence>
<evidence type="ECO:0000256" key="14">
    <source>
        <dbReference type="SAM" id="SignalP"/>
    </source>
</evidence>
<evidence type="ECO:0000256" key="8">
    <source>
        <dbReference type="ARBA" id="ARBA00023136"/>
    </source>
</evidence>
<dbReference type="RefSeq" id="WP_284296553.1">
    <property type="nucleotide sequence ID" value="NZ_BSSV01000002.1"/>
</dbReference>